<reference evidence="1" key="1">
    <citation type="journal article" date="2023" name="Plant J.">
        <title>Genome sequences and population genomics provide insights into the demographic history, inbreeding, and mutation load of two 'living fossil' tree species of Dipteronia.</title>
        <authorList>
            <person name="Feng Y."/>
            <person name="Comes H.P."/>
            <person name="Chen J."/>
            <person name="Zhu S."/>
            <person name="Lu R."/>
            <person name="Zhang X."/>
            <person name="Li P."/>
            <person name="Qiu J."/>
            <person name="Olsen K.M."/>
            <person name="Qiu Y."/>
        </authorList>
    </citation>
    <scope>NUCLEOTIDE SEQUENCE</scope>
    <source>
        <strain evidence="1">KIB01</strain>
    </source>
</reference>
<evidence type="ECO:0000313" key="1">
    <source>
        <dbReference type="EMBL" id="KAK2644474.1"/>
    </source>
</evidence>
<protein>
    <submittedName>
        <fullName evidence="1">Uncharacterized protein</fullName>
    </submittedName>
</protein>
<organism evidence="1 2">
    <name type="scientific">Dipteronia dyeriana</name>
    <dbReference type="NCBI Taxonomy" id="168575"/>
    <lineage>
        <taxon>Eukaryota</taxon>
        <taxon>Viridiplantae</taxon>
        <taxon>Streptophyta</taxon>
        <taxon>Embryophyta</taxon>
        <taxon>Tracheophyta</taxon>
        <taxon>Spermatophyta</taxon>
        <taxon>Magnoliopsida</taxon>
        <taxon>eudicotyledons</taxon>
        <taxon>Gunneridae</taxon>
        <taxon>Pentapetalae</taxon>
        <taxon>rosids</taxon>
        <taxon>malvids</taxon>
        <taxon>Sapindales</taxon>
        <taxon>Sapindaceae</taxon>
        <taxon>Hippocastanoideae</taxon>
        <taxon>Acereae</taxon>
        <taxon>Dipteronia</taxon>
    </lineage>
</organism>
<accession>A0AAD9WUN5</accession>
<dbReference type="AlphaFoldDB" id="A0AAD9WUN5"/>
<evidence type="ECO:0000313" key="2">
    <source>
        <dbReference type="Proteomes" id="UP001280121"/>
    </source>
</evidence>
<name>A0AAD9WUN5_9ROSI</name>
<dbReference type="EMBL" id="JANJYI010000006">
    <property type="protein sequence ID" value="KAK2644474.1"/>
    <property type="molecule type" value="Genomic_DNA"/>
</dbReference>
<sequence>MPPLRSKEWRITAVSSSIIEVCIVVKVMPPERSPPQNVTESTSLHSPRSGQVKRFHRNNIAAIIDKTVRPYTELKYNRHMENLCNLHQNAFNYVMEAGPHKWSCVYCPEGRYMVMTTNVSEYINSCLKFARQLPMLALAEFIRDMLQRWFHDRHRAAQSMRHQLTDATHFVTC</sequence>
<dbReference type="Proteomes" id="UP001280121">
    <property type="component" value="Unassembled WGS sequence"/>
</dbReference>
<proteinExistence type="predicted"/>
<keyword evidence="2" id="KW-1185">Reference proteome</keyword>
<comment type="caution">
    <text evidence="1">The sequence shown here is derived from an EMBL/GenBank/DDBJ whole genome shotgun (WGS) entry which is preliminary data.</text>
</comment>
<gene>
    <name evidence="1" type="ORF">Ddye_019669</name>
</gene>